<dbReference type="AlphaFoldDB" id="A0A6J6I0H1"/>
<dbReference type="InterPro" id="IPR036259">
    <property type="entry name" value="MFS_trans_sf"/>
</dbReference>
<feature type="transmembrane region" description="Helical" evidence="7">
    <location>
        <begin position="322"/>
        <end position="340"/>
    </location>
</feature>
<feature type="transmembrane region" description="Helical" evidence="7">
    <location>
        <begin position="512"/>
        <end position="530"/>
    </location>
</feature>
<feature type="domain" description="Major facilitator superfamily (MFS) profile" evidence="8">
    <location>
        <begin position="27"/>
        <end position="535"/>
    </location>
</feature>
<sequence length="548" mass="58343">MTPKNRKAAAEESAKTGIMTHRQILLVLVGLMSGMFLSALDQSVVGTAMRTIADDLRGLELQAWVTTAYLITSTVSTPIYGKLGDIFGRRRMFIIAITIFILGSITAGFATSMVELAAYRALQGIGAGGLFALALTILADIVPPRERARYQGLFLAVFGTSSVIGPIIGGGFAGVPEILWIDGWRWIFLMNLPIGLIALFMVFTFLHVPHFAKPSRIDWLGAVTIILGVVPILLVAEQGRQWGWGSALTLGLSAVGILGIAAFIFVENKMKDEALLPLKIFRSSTFTTSTLLGVVVGLGMFGGLISLPLILQIVYGATPTEAGFLMIPMVLGLASASMISGRITSKTGKYKIFMNVGTGLAASSYLYLSTIQATWEIWQVSVGMVLLGLGVGQLLQTLTIASQNSVEAKDIGVATSSSTFFRQMGGTLGVAIFLSILFSGISDKASQIAEGIKRAVSNNPGIIQDPRNEILMGQDLGSIDSMVTTDSSFLEEISPELAFPIKEAFAQSASQVFLVASVVLVAGFALSFFVKELELRTKSGVQEMAEGA</sequence>
<feature type="transmembrane region" description="Helical" evidence="7">
    <location>
        <begin position="153"/>
        <end position="174"/>
    </location>
</feature>
<dbReference type="Gene3D" id="1.20.1720.10">
    <property type="entry name" value="Multidrug resistance protein D"/>
    <property type="match status" value="1"/>
</dbReference>
<feature type="transmembrane region" description="Helical" evidence="7">
    <location>
        <begin position="61"/>
        <end position="80"/>
    </location>
</feature>
<feature type="transmembrane region" description="Helical" evidence="7">
    <location>
        <begin position="24"/>
        <end position="41"/>
    </location>
</feature>
<feature type="transmembrane region" description="Helical" evidence="7">
    <location>
        <begin position="377"/>
        <end position="399"/>
    </location>
</feature>
<protein>
    <submittedName>
        <fullName evidence="9">Unannotated protein</fullName>
    </submittedName>
</protein>
<dbReference type="GO" id="GO:0022857">
    <property type="term" value="F:transmembrane transporter activity"/>
    <property type="evidence" value="ECO:0007669"/>
    <property type="project" value="InterPro"/>
</dbReference>
<evidence type="ECO:0000256" key="1">
    <source>
        <dbReference type="ARBA" id="ARBA00004651"/>
    </source>
</evidence>
<keyword evidence="2" id="KW-0813">Transport</keyword>
<name>A0A6J6I0H1_9ZZZZ</name>
<feature type="transmembrane region" description="Helical" evidence="7">
    <location>
        <begin position="218"/>
        <end position="236"/>
    </location>
</feature>
<reference evidence="9" key="1">
    <citation type="submission" date="2020-05" db="EMBL/GenBank/DDBJ databases">
        <authorList>
            <person name="Chiriac C."/>
            <person name="Salcher M."/>
            <person name="Ghai R."/>
            <person name="Kavagutti S V."/>
        </authorList>
    </citation>
    <scope>NUCLEOTIDE SEQUENCE</scope>
</reference>
<dbReference type="FunFam" id="1.20.1720.10:FF:000004">
    <property type="entry name" value="EmrB/QacA family drug resistance transporter"/>
    <property type="match status" value="1"/>
</dbReference>
<keyword evidence="4 7" id="KW-0812">Transmembrane</keyword>
<evidence type="ECO:0000259" key="8">
    <source>
        <dbReference type="PROSITE" id="PS50850"/>
    </source>
</evidence>
<feature type="transmembrane region" description="Helical" evidence="7">
    <location>
        <begin position="242"/>
        <end position="266"/>
    </location>
</feature>
<dbReference type="SUPFAM" id="SSF103473">
    <property type="entry name" value="MFS general substrate transporter"/>
    <property type="match status" value="1"/>
</dbReference>
<feature type="transmembrane region" description="Helical" evidence="7">
    <location>
        <begin position="186"/>
        <end position="206"/>
    </location>
</feature>
<dbReference type="PANTHER" id="PTHR23501">
    <property type="entry name" value="MAJOR FACILITATOR SUPERFAMILY"/>
    <property type="match status" value="1"/>
</dbReference>
<gene>
    <name evidence="9" type="ORF">UFOPK1931_00378</name>
</gene>
<keyword evidence="5 7" id="KW-1133">Transmembrane helix</keyword>
<dbReference type="Gene3D" id="1.20.1250.20">
    <property type="entry name" value="MFS general substrate transporter like domains"/>
    <property type="match status" value="1"/>
</dbReference>
<dbReference type="GO" id="GO:0005886">
    <property type="term" value="C:plasma membrane"/>
    <property type="evidence" value="ECO:0007669"/>
    <property type="project" value="UniProtKB-SubCell"/>
</dbReference>
<dbReference type="Pfam" id="PF07690">
    <property type="entry name" value="MFS_1"/>
    <property type="match status" value="1"/>
</dbReference>
<feature type="transmembrane region" description="Helical" evidence="7">
    <location>
        <begin position="352"/>
        <end position="371"/>
    </location>
</feature>
<dbReference type="InterPro" id="IPR004638">
    <property type="entry name" value="EmrB-like"/>
</dbReference>
<evidence type="ECO:0000313" key="9">
    <source>
        <dbReference type="EMBL" id="CAB4618990.1"/>
    </source>
</evidence>
<feature type="transmembrane region" description="Helical" evidence="7">
    <location>
        <begin position="420"/>
        <end position="441"/>
    </location>
</feature>
<evidence type="ECO:0000256" key="6">
    <source>
        <dbReference type="ARBA" id="ARBA00023136"/>
    </source>
</evidence>
<dbReference type="CDD" id="cd17502">
    <property type="entry name" value="MFS_Azr1_MDR_like"/>
    <property type="match status" value="1"/>
</dbReference>
<accession>A0A6J6I0H1</accession>
<keyword evidence="3" id="KW-1003">Cell membrane</keyword>
<dbReference type="InterPro" id="IPR011701">
    <property type="entry name" value="MFS"/>
</dbReference>
<feature type="transmembrane region" description="Helical" evidence="7">
    <location>
        <begin position="92"/>
        <end position="111"/>
    </location>
</feature>
<evidence type="ECO:0000256" key="5">
    <source>
        <dbReference type="ARBA" id="ARBA00022989"/>
    </source>
</evidence>
<dbReference type="PANTHER" id="PTHR23501:SF197">
    <property type="entry name" value="COMD"/>
    <property type="match status" value="1"/>
</dbReference>
<comment type="subcellular location">
    <subcellularLocation>
        <location evidence="1">Cell membrane</location>
        <topology evidence="1">Multi-pass membrane protein</topology>
    </subcellularLocation>
</comment>
<dbReference type="InterPro" id="IPR020846">
    <property type="entry name" value="MFS_dom"/>
</dbReference>
<organism evidence="9">
    <name type="scientific">freshwater metagenome</name>
    <dbReference type="NCBI Taxonomy" id="449393"/>
    <lineage>
        <taxon>unclassified sequences</taxon>
        <taxon>metagenomes</taxon>
        <taxon>ecological metagenomes</taxon>
    </lineage>
</organism>
<keyword evidence="6 7" id="KW-0472">Membrane</keyword>
<feature type="transmembrane region" description="Helical" evidence="7">
    <location>
        <begin position="117"/>
        <end position="141"/>
    </location>
</feature>
<feature type="transmembrane region" description="Helical" evidence="7">
    <location>
        <begin position="286"/>
        <end position="310"/>
    </location>
</feature>
<evidence type="ECO:0000256" key="4">
    <source>
        <dbReference type="ARBA" id="ARBA00022692"/>
    </source>
</evidence>
<dbReference type="EMBL" id="CAEZVE010000048">
    <property type="protein sequence ID" value="CAB4618990.1"/>
    <property type="molecule type" value="Genomic_DNA"/>
</dbReference>
<evidence type="ECO:0000256" key="7">
    <source>
        <dbReference type="SAM" id="Phobius"/>
    </source>
</evidence>
<proteinExistence type="predicted"/>
<dbReference type="PROSITE" id="PS50850">
    <property type="entry name" value="MFS"/>
    <property type="match status" value="1"/>
</dbReference>
<evidence type="ECO:0000256" key="3">
    <source>
        <dbReference type="ARBA" id="ARBA00022475"/>
    </source>
</evidence>
<evidence type="ECO:0000256" key="2">
    <source>
        <dbReference type="ARBA" id="ARBA00022448"/>
    </source>
</evidence>
<dbReference type="NCBIfam" id="TIGR00711">
    <property type="entry name" value="efflux_EmrB"/>
    <property type="match status" value="1"/>
</dbReference>